<accession>A0A0R1LIF2</accession>
<evidence type="ECO:0000256" key="2">
    <source>
        <dbReference type="SAM" id="SignalP"/>
    </source>
</evidence>
<keyword evidence="5" id="KW-1185">Reference proteome</keyword>
<feature type="domain" description="WxL" evidence="3">
    <location>
        <begin position="29"/>
        <end position="206"/>
    </location>
</feature>
<reference evidence="4 5" key="1">
    <citation type="journal article" date="2015" name="Genome Announc.">
        <title>Expanding the biotechnology potential of lactobacilli through comparative genomics of 213 strains and associated genera.</title>
        <authorList>
            <person name="Sun Z."/>
            <person name="Harris H.M."/>
            <person name="McCann A."/>
            <person name="Guo C."/>
            <person name="Argimon S."/>
            <person name="Zhang W."/>
            <person name="Yang X."/>
            <person name="Jeffery I.B."/>
            <person name="Cooney J.C."/>
            <person name="Kagawa T.F."/>
            <person name="Liu W."/>
            <person name="Song Y."/>
            <person name="Salvetti E."/>
            <person name="Wrobel A."/>
            <person name="Rasinkangas P."/>
            <person name="Parkhill J."/>
            <person name="Rea M.C."/>
            <person name="O'Sullivan O."/>
            <person name="Ritari J."/>
            <person name="Douillard F.P."/>
            <person name="Paul Ross R."/>
            <person name="Yang R."/>
            <person name="Briner A.E."/>
            <person name="Felis G.E."/>
            <person name="de Vos W.M."/>
            <person name="Barrangou R."/>
            <person name="Klaenhammer T.R."/>
            <person name="Caufield P.W."/>
            <person name="Cui Y."/>
            <person name="Zhang H."/>
            <person name="O'Toole P.W."/>
        </authorList>
    </citation>
    <scope>NUCLEOTIDE SEQUENCE [LARGE SCALE GENOMIC DNA]</scope>
    <source>
        <strain evidence="4 5">DSM 19394</strain>
    </source>
</reference>
<sequence>MTKKTLQLLATVAAVTGLGLATTATAHAETGTKSTSATVTLNAGPVDPTDPGNAGGIKLVSAPTLNFNALELDGASAQTSTLDKVDPVVITNPGVATGWNVTVANTAFATEANGAGDIIKAGSMVLTSSTPTTSNTDNTDATNVPTPSNVSLNTQGTEAVPVATAAAKSGLGTWNVNYSKADLTVPANNVAGTYTSDLTWTLTNAPA</sequence>
<dbReference type="RefSeq" id="WP_057802192.1">
    <property type="nucleotide sequence ID" value="NZ_AZDV01000007.1"/>
</dbReference>
<evidence type="ECO:0000259" key="3">
    <source>
        <dbReference type="Pfam" id="PF13731"/>
    </source>
</evidence>
<proteinExistence type="predicted"/>
<evidence type="ECO:0000313" key="4">
    <source>
        <dbReference type="EMBL" id="KRK95525.1"/>
    </source>
</evidence>
<gene>
    <name evidence="4" type="ORF">FD25_GL000908</name>
</gene>
<dbReference type="AlphaFoldDB" id="A0A0R1LIF2"/>
<feature type="signal peptide" evidence="2">
    <location>
        <begin position="1"/>
        <end position="28"/>
    </location>
</feature>
<protein>
    <recommendedName>
        <fullName evidence="3">WxL domain-containing protein</fullName>
    </recommendedName>
</protein>
<dbReference type="Proteomes" id="UP000051955">
    <property type="component" value="Unassembled WGS sequence"/>
</dbReference>
<dbReference type="EMBL" id="AZDV01000007">
    <property type="protein sequence ID" value="KRK95525.1"/>
    <property type="molecule type" value="Genomic_DNA"/>
</dbReference>
<feature type="region of interest" description="Disordered" evidence="1">
    <location>
        <begin position="27"/>
        <end position="52"/>
    </location>
</feature>
<evidence type="ECO:0000313" key="5">
    <source>
        <dbReference type="Proteomes" id="UP000051955"/>
    </source>
</evidence>
<dbReference type="Pfam" id="PF13731">
    <property type="entry name" value="WxL"/>
    <property type="match status" value="1"/>
</dbReference>
<feature type="region of interest" description="Disordered" evidence="1">
    <location>
        <begin position="129"/>
        <end position="153"/>
    </location>
</feature>
<evidence type="ECO:0000256" key="1">
    <source>
        <dbReference type="SAM" id="MobiDB-lite"/>
    </source>
</evidence>
<name>A0A0R1LIF2_9LACO</name>
<dbReference type="OrthoDB" id="2282798at2"/>
<feature type="compositionally biased region" description="Polar residues" evidence="1">
    <location>
        <begin position="144"/>
        <end position="153"/>
    </location>
</feature>
<dbReference type="STRING" id="1423715.FD25_GL000908"/>
<feature type="compositionally biased region" description="Low complexity" evidence="1">
    <location>
        <begin position="129"/>
        <end position="143"/>
    </location>
</feature>
<dbReference type="InterPro" id="IPR027994">
    <property type="entry name" value="WxL_dom"/>
</dbReference>
<keyword evidence="2" id="KW-0732">Signal</keyword>
<organism evidence="4 5">
    <name type="scientific">Levilactobacillus acidifarinae DSM 19394 = JCM 15949</name>
    <dbReference type="NCBI Taxonomy" id="1423715"/>
    <lineage>
        <taxon>Bacteria</taxon>
        <taxon>Bacillati</taxon>
        <taxon>Bacillota</taxon>
        <taxon>Bacilli</taxon>
        <taxon>Lactobacillales</taxon>
        <taxon>Lactobacillaceae</taxon>
        <taxon>Levilactobacillus</taxon>
    </lineage>
</organism>
<dbReference type="PATRIC" id="fig|1423715.3.peg.935"/>
<feature type="chain" id="PRO_5006407344" description="WxL domain-containing protein" evidence="2">
    <location>
        <begin position="29"/>
        <end position="207"/>
    </location>
</feature>
<comment type="caution">
    <text evidence="4">The sequence shown here is derived from an EMBL/GenBank/DDBJ whole genome shotgun (WGS) entry which is preliminary data.</text>
</comment>